<dbReference type="Gene3D" id="3.30.70.1060">
    <property type="entry name" value="Dimeric alpha+beta barrel"/>
    <property type="match status" value="1"/>
</dbReference>
<evidence type="ECO:0000256" key="1">
    <source>
        <dbReference type="ARBA" id="ARBA00007689"/>
    </source>
</evidence>
<dbReference type="Proteomes" id="UP001143463">
    <property type="component" value="Unassembled WGS sequence"/>
</dbReference>
<reference evidence="3" key="2">
    <citation type="submission" date="2023-01" db="EMBL/GenBank/DDBJ databases">
        <authorList>
            <person name="Sun Q."/>
            <person name="Evtushenko L."/>
        </authorList>
    </citation>
    <scope>NUCLEOTIDE SEQUENCE</scope>
    <source>
        <strain evidence="3">VKM Ac-1069</strain>
    </source>
</reference>
<dbReference type="Pfam" id="PF03795">
    <property type="entry name" value="YCII"/>
    <property type="match status" value="1"/>
</dbReference>
<comment type="caution">
    <text evidence="3">The sequence shown here is derived from an EMBL/GenBank/DDBJ whole genome shotgun (WGS) entry which is preliminary data.</text>
</comment>
<organism evidence="3 4">
    <name type="scientific">Pseudonocardia halophobica</name>
    <dbReference type="NCBI Taxonomy" id="29401"/>
    <lineage>
        <taxon>Bacteria</taxon>
        <taxon>Bacillati</taxon>
        <taxon>Actinomycetota</taxon>
        <taxon>Actinomycetes</taxon>
        <taxon>Pseudonocardiales</taxon>
        <taxon>Pseudonocardiaceae</taxon>
        <taxon>Pseudonocardia</taxon>
    </lineage>
</organism>
<dbReference type="PANTHER" id="PTHR35174">
    <property type="entry name" value="BLL7171 PROTEIN-RELATED"/>
    <property type="match status" value="1"/>
</dbReference>
<feature type="domain" description="YCII-related" evidence="2">
    <location>
        <begin position="1"/>
        <end position="113"/>
    </location>
</feature>
<dbReference type="EMBL" id="BSFQ01000005">
    <property type="protein sequence ID" value="GLL10726.1"/>
    <property type="molecule type" value="Genomic_DNA"/>
</dbReference>
<proteinExistence type="inferred from homology"/>
<dbReference type="InterPro" id="IPR005545">
    <property type="entry name" value="YCII"/>
</dbReference>
<dbReference type="SUPFAM" id="SSF54909">
    <property type="entry name" value="Dimeric alpha+beta barrel"/>
    <property type="match status" value="1"/>
</dbReference>
<protein>
    <recommendedName>
        <fullName evidence="2">YCII-related domain-containing protein</fullName>
    </recommendedName>
</protein>
<reference evidence="3" key="1">
    <citation type="journal article" date="2014" name="Int. J. Syst. Evol. Microbiol.">
        <title>Complete genome sequence of Corynebacterium casei LMG S-19264T (=DSM 44701T), isolated from a smear-ripened cheese.</title>
        <authorList>
            <consortium name="US DOE Joint Genome Institute (JGI-PGF)"/>
            <person name="Walter F."/>
            <person name="Albersmeier A."/>
            <person name="Kalinowski J."/>
            <person name="Ruckert C."/>
        </authorList>
    </citation>
    <scope>NUCLEOTIDE SEQUENCE</scope>
    <source>
        <strain evidence="3">VKM Ac-1069</strain>
    </source>
</reference>
<dbReference type="InterPro" id="IPR011008">
    <property type="entry name" value="Dimeric_a/b-barrel"/>
</dbReference>
<evidence type="ECO:0000313" key="3">
    <source>
        <dbReference type="EMBL" id="GLL10726.1"/>
    </source>
</evidence>
<comment type="similarity">
    <text evidence="1">Belongs to the YciI family.</text>
</comment>
<evidence type="ECO:0000259" key="2">
    <source>
        <dbReference type="Pfam" id="PF03795"/>
    </source>
</evidence>
<dbReference type="PANTHER" id="PTHR35174:SF3">
    <property type="entry name" value="BLL7171 PROTEIN"/>
    <property type="match status" value="1"/>
</dbReference>
<name>A0A9W6KZA7_9PSEU</name>
<sequence>MKYLIIMQVDPAVLESLTEAQGREIGTGHGRFMEEITRTGELIGTQALADPSRSAVVSVRDGATTVTDGPFVEAKEYMGGFYLVDVETPERAYELAAKIPDAAIEGLAIEVRPVVFTAGFGLSEPEAS</sequence>
<gene>
    <name evidence="3" type="ORF">GCM10017577_18660</name>
</gene>
<evidence type="ECO:0000313" key="4">
    <source>
        <dbReference type="Proteomes" id="UP001143463"/>
    </source>
</evidence>
<dbReference type="AlphaFoldDB" id="A0A9W6KZA7"/>
<dbReference type="RefSeq" id="WP_037041219.1">
    <property type="nucleotide sequence ID" value="NZ_BAAAUZ010000057.1"/>
</dbReference>
<keyword evidence="4" id="KW-1185">Reference proteome</keyword>
<accession>A0A9W6KZA7</accession>